<keyword evidence="2" id="KW-0813">Transport</keyword>
<keyword evidence="5 6" id="KW-0472">Membrane</keyword>
<dbReference type="PANTHER" id="PTHR11101">
    <property type="entry name" value="PHOSPHATE TRANSPORTER"/>
    <property type="match status" value="1"/>
</dbReference>
<dbReference type="AlphaFoldDB" id="X1LPH6"/>
<dbReference type="InterPro" id="IPR001204">
    <property type="entry name" value="Phos_transporter"/>
</dbReference>
<dbReference type="PANTHER" id="PTHR11101:SF80">
    <property type="entry name" value="PHOSPHATE TRANSPORTER"/>
    <property type="match status" value="1"/>
</dbReference>
<evidence type="ECO:0008006" key="8">
    <source>
        <dbReference type="Google" id="ProtNLM"/>
    </source>
</evidence>
<keyword evidence="4 6" id="KW-1133">Transmembrane helix</keyword>
<sequence length="91" mass="9328">MPSSVLIYTVIGAALIFDYINGFHDTANAIATSVLTRALSIPMAILMASSLNFLGAILSTAVAHTIGKGIVAPETVTETVILAAIVGAIAW</sequence>
<accession>X1LPH6</accession>
<dbReference type="GO" id="GO:0016020">
    <property type="term" value="C:membrane"/>
    <property type="evidence" value="ECO:0007669"/>
    <property type="project" value="UniProtKB-SubCell"/>
</dbReference>
<name>X1LPH6_9ZZZZ</name>
<proteinExistence type="predicted"/>
<dbReference type="Pfam" id="PF01384">
    <property type="entry name" value="PHO4"/>
    <property type="match status" value="1"/>
</dbReference>
<evidence type="ECO:0000313" key="7">
    <source>
        <dbReference type="EMBL" id="GAI21267.1"/>
    </source>
</evidence>
<dbReference type="GO" id="GO:0005315">
    <property type="term" value="F:phosphate transmembrane transporter activity"/>
    <property type="evidence" value="ECO:0007669"/>
    <property type="project" value="InterPro"/>
</dbReference>
<evidence type="ECO:0000256" key="4">
    <source>
        <dbReference type="ARBA" id="ARBA00022989"/>
    </source>
</evidence>
<evidence type="ECO:0000256" key="3">
    <source>
        <dbReference type="ARBA" id="ARBA00022692"/>
    </source>
</evidence>
<dbReference type="GO" id="GO:0035435">
    <property type="term" value="P:phosphate ion transmembrane transport"/>
    <property type="evidence" value="ECO:0007669"/>
    <property type="project" value="TreeGrafter"/>
</dbReference>
<evidence type="ECO:0000256" key="5">
    <source>
        <dbReference type="ARBA" id="ARBA00023136"/>
    </source>
</evidence>
<gene>
    <name evidence="7" type="ORF">S06H3_29458</name>
</gene>
<organism evidence="7">
    <name type="scientific">marine sediment metagenome</name>
    <dbReference type="NCBI Taxonomy" id="412755"/>
    <lineage>
        <taxon>unclassified sequences</taxon>
        <taxon>metagenomes</taxon>
        <taxon>ecological metagenomes</taxon>
    </lineage>
</organism>
<comment type="subcellular location">
    <subcellularLocation>
        <location evidence="1">Membrane</location>
        <topology evidence="1">Multi-pass membrane protein</topology>
    </subcellularLocation>
</comment>
<feature type="transmembrane region" description="Helical" evidence="6">
    <location>
        <begin position="6"/>
        <end position="23"/>
    </location>
</feature>
<evidence type="ECO:0000256" key="1">
    <source>
        <dbReference type="ARBA" id="ARBA00004141"/>
    </source>
</evidence>
<dbReference type="EMBL" id="BARV01017259">
    <property type="protein sequence ID" value="GAI21267.1"/>
    <property type="molecule type" value="Genomic_DNA"/>
</dbReference>
<comment type="caution">
    <text evidence="7">The sequence shown here is derived from an EMBL/GenBank/DDBJ whole genome shotgun (WGS) entry which is preliminary data.</text>
</comment>
<evidence type="ECO:0000256" key="6">
    <source>
        <dbReference type="SAM" id="Phobius"/>
    </source>
</evidence>
<evidence type="ECO:0000256" key="2">
    <source>
        <dbReference type="ARBA" id="ARBA00022448"/>
    </source>
</evidence>
<feature type="non-terminal residue" evidence="7">
    <location>
        <position position="91"/>
    </location>
</feature>
<reference evidence="7" key="1">
    <citation type="journal article" date="2014" name="Front. Microbiol.">
        <title>High frequency of phylogenetically diverse reductive dehalogenase-homologous genes in deep subseafloor sedimentary metagenomes.</title>
        <authorList>
            <person name="Kawai M."/>
            <person name="Futagami T."/>
            <person name="Toyoda A."/>
            <person name="Takaki Y."/>
            <person name="Nishi S."/>
            <person name="Hori S."/>
            <person name="Arai W."/>
            <person name="Tsubouchi T."/>
            <person name="Morono Y."/>
            <person name="Uchiyama I."/>
            <person name="Ito T."/>
            <person name="Fujiyama A."/>
            <person name="Inagaki F."/>
            <person name="Takami H."/>
        </authorList>
    </citation>
    <scope>NUCLEOTIDE SEQUENCE</scope>
    <source>
        <strain evidence="7">Expedition CK06-06</strain>
    </source>
</reference>
<keyword evidence="3 6" id="KW-0812">Transmembrane</keyword>
<feature type="transmembrane region" description="Helical" evidence="6">
    <location>
        <begin position="44"/>
        <end position="64"/>
    </location>
</feature>
<protein>
    <recommendedName>
        <fullName evidence="8">Phosphate transporter</fullName>
    </recommendedName>
</protein>